<feature type="signal peptide" evidence="1">
    <location>
        <begin position="1"/>
        <end position="29"/>
    </location>
</feature>
<protein>
    <submittedName>
        <fullName evidence="2">Uncharacterized protein</fullName>
    </submittedName>
</protein>
<dbReference type="Proteomes" id="UP000632138">
    <property type="component" value="Unassembled WGS sequence"/>
</dbReference>
<feature type="chain" id="PRO_5047132149" evidence="1">
    <location>
        <begin position="30"/>
        <end position="192"/>
    </location>
</feature>
<dbReference type="EMBL" id="JAENHP010000011">
    <property type="protein sequence ID" value="MBM2619715.1"/>
    <property type="molecule type" value="Genomic_DNA"/>
</dbReference>
<gene>
    <name evidence="2" type="ORF">JIG36_29825</name>
</gene>
<proteinExistence type="predicted"/>
<organism evidence="2 3">
    <name type="scientific">Paractinoplanes ovalisporus</name>
    <dbReference type="NCBI Taxonomy" id="2810368"/>
    <lineage>
        <taxon>Bacteria</taxon>
        <taxon>Bacillati</taxon>
        <taxon>Actinomycetota</taxon>
        <taxon>Actinomycetes</taxon>
        <taxon>Micromonosporales</taxon>
        <taxon>Micromonosporaceae</taxon>
        <taxon>Paractinoplanes</taxon>
    </lineage>
</organism>
<evidence type="ECO:0000313" key="3">
    <source>
        <dbReference type="Proteomes" id="UP000632138"/>
    </source>
</evidence>
<reference evidence="2 3" key="1">
    <citation type="submission" date="2021-01" db="EMBL/GenBank/DDBJ databases">
        <title>Actinoplanes sp. nov. LDG1-06 isolated from lichen.</title>
        <authorList>
            <person name="Saeng-In P."/>
            <person name="Phongsopitanun W."/>
            <person name="Kanchanasin P."/>
            <person name="Yuki M."/>
            <person name="Kudo T."/>
            <person name="Ohkuma M."/>
            <person name="Tanasupawat S."/>
        </authorList>
    </citation>
    <scope>NUCLEOTIDE SEQUENCE [LARGE SCALE GENOMIC DNA]</scope>
    <source>
        <strain evidence="2 3">LDG1-06</strain>
    </source>
</reference>
<accession>A0ABS2AIU6</accession>
<dbReference type="RefSeq" id="WP_203379697.1">
    <property type="nucleotide sequence ID" value="NZ_JAENHP010000011.1"/>
</dbReference>
<evidence type="ECO:0000313" key="2">
    <source>
        <dbReference type="EMBL" id="MBM2619715.1"/>
    </source>
</evidence>
<keyword evidence="1" id="KW-0732">Signal</keyword>
<sequence length="192" mass="19560">MRLTRRASRLTIVAALVAAVVTVAGSTWAAFTGTTANSGNTLVAGSVVLSDDDSGSALFSTGGLKPNASVVNCVQVSYTGSLPATVRLFASATSDTTGPSGTGLLDYLRVRVEESSTGSFGCAGFGSPATIWDTSVSTFPTTYAGGFPSALSSWPTGTSRTYRFTVTVEPTVPDSSDGSSATATFTWEAHNT</sequence>
<evidence type="ECO:0000256" key="1">
    <source>
        <dbReference type="SAM" id="SignalP"/>
    </source>
</evidence>
<name>A0ABS2AIU6_9ACTN</name>
<comment type="caution">
    <text evidence="2">The sequence shown here is derived from an EMBL/GenBank/DDBJ whole genome shotgun (WGS) entry which is preliminary data.</text>
</comment>
<keyword evidence="3" id="KW-1185">Reference proteome</keyword>